<evidence type="ECO:0000313" key="2">
    <source>
        <dbReference type="EMBL" id="KQK22375.1"/>
    </source>
</evidence>
<evidence type="ECO:0000256" key="1">
    <source>
        <dbReference type="SAM" id="MobiDB-lite"/>
    </source>
</evidence>
<dbReference type="EnsemblPlants" id="KQK22375">
    <property type="protein sequence ID" value="KQK22375"/>
    <property type="gene ID" value="BRADI_1g66875v3"/>
</dbReference>
<proteinExistence type="predicted"/>
<protein>
    <submittedName>
        <fullName evidence="2 3">Uncharacterized protein</fullName>
    </submittedName>
</protein>
<dbReference type="Gramene" id="KQK22375">
    <property type="protein sequence ID" value="KQK22375"/>
    <property type="gene ID" value="BRADI_1g66875v3"/>
</dbReference>
<reference evidence="2" key="2">
    <citation type="submission" date="2017-06" db="EMBL/GenBank/DDBJ databases">
        <title>WGS assembly of Brachypodium distachyon.</title>
        <authorList>
            <consortium name="The International Brachypodium Initiative"/>
            <person name="Lucas S."/>
            <person name="Harmon-Smith M."/>
            <person name="Lail K."/>
            <person name="Tice H."/>
            <person name="Grimwood J."/>
            <person name="Bruce D."/>
            <person name="Barry K."/>
            <person name="Shu S."/>
            <person name="Lindquist E."/>
            <person name="Wang M."/>
            <person name="Pitluck S."/>
            <person name="Vogel J.P."/>
            <person name="Garvin D.F."/>
            <person name="Mockler T.C."/>
            <person name="Schmutz J."/>
            <person name="Rokhsar D."/>
            <person name="Bevan M.W."/>
        </authorList>
    </citation>
    <scope>NUCLEOTIDE SEQUENCE</scope>
    <source>
        <strain evidence="2">Bd21</strain>
    </source>
</reference>
<organism evidence="2">
    <name type="scientific">Brachypodium distachyon</name>
    <name type="common">Purple false brome</name>
    <name type="synonym">Trachynia distachya</name>
    <dbReference type="NCBI Taxonomy" id="15368"/>
    <lineage>
        <taxon>Eukaryota</taxon>
        <taxon>Viridiplantae</taxon>
        <taxon>Streptophyta</taxon>
        <taxon>Embryophyta</taxon>
        <taxon>Tracheophyta</taxon>
        <taxon>Spermatophyta</taxon>
        <taxon>Magnoliopsida</taxon>
        <taxon>Liliopsida</taxon>
        <taxon>Poales</taxon>
        <taxon>Poaceae</taxon>
        <taxon>BOP clade</taxon>
        <taxon>Pooideae</taxon>
        <taxon>Stipodae</taxon>
        <taxon>Brachypodieae</taxon>
        <taxon>Brachypodium</taxon>
    </lineage>
</organism>
<dbReference type="EMBL" id="CM000880">
    <property type="protein sequence ID" value="KQK22375.1"/>
    <property type="molecule type" value="Genomic_DNA"/>
</dbReference>
<reference evidence="3" key="3">
    <citation type="submission" date="2018-08" db="UniProtKB">
        <authorList>
            <consortium name="EnsemblPlants"/>
        </authorList>
    </citation>
    <scope>IDENTIFICATION</scope>
    <source>
        <strain evidence="3">cv. Bd21</strain>
    </source>
</reference>
<gene>
    <name evidence="2" type="ORF">BRADI_1g66875v3</name>
</gene>
<accession>A0A0Q3HHH0</accession>
<dbReference type="AlphaFoldDB" id="A0A0Q3HHH0"/>
<reference evidence="2 3" key="1">
    <citation type="journal article" date="2010" name="Nature">
        <title>Genome sequencing and analysis of the model grass Brachypodium distachyon.</title>
        <authorList>
            <consortium name="International Brachypodium Initiative"/>
        </authorList>
    </citation>
    <scope>NUCLEOTIDE SEQUENCE [LARGE SCALE GENOMIC DNA]</scope>
    <source>
        <strain evidence="2 3">Bd21</strain>
    </source>
</reference>
<name>A0A0Q3HHH0_BRADI</name>
<evidence type="ECO:0000313" key="4">
    <source>
        <dbReference type="Proteomes" id="UP000008810"/>
    </source>
</evidence>
<evidence type="ECO:0000313" key="3">
    <source>
        <dbReference type="EnsemblPlants" id="KQK22375"/>
    </source>
</evidence>
<sequence length="115" mass="12904">MKHRQHGAGPPGHVAVQNNVKSDVKRFLHSKGSLNHRCFSTRQAPRHRQLGSHRPTDLLSPSPPLPHAHTSNHIQHTTRDRAEREKRIDGMGALGYSCSCTNYYGARRRPAGETE</sequence>
<dbReference type="InParanoid" id="A0A0Q3HHH0"/>
<keyword evidence="4" id="KW-1185">Reference proteome</keyword>
<feature type="region of interest" description="Disordered" evidence="1">
    <location>
        <begin position="34"/>
        <end position="84"/>
    </location>
</feature>
<dbReference type="Proteomes" id="UP000008810">
    <property type="component" value="Chromosome 1"/>
</dbReference>